<protein>
    <submittedName>
        <fullName evidence="3">Glycine/D-amino acid oxidase-like deaminating enzyme</fullName>
    </submittedName>
</protein>
<dbReference type="PANTHER" id="PTHR13847:SF287">
    <property type="entry name" value="FAD-DEPENDENT OXIDOREDUCTASE DOMAIN-CONTAINING PROTEIN 1"/>
    <property type="match status" value="1"/>
</dbReference>
<evidence type="ECO:0000313" key="4">
    <source>
        <dbReference type="Proteomes" id="UP001209755"/>
    </source>
</evidence>
<accession>A0ABT3H8J4</accession>
<name>A0ABT3H8J4_9HYPH</name>
<feature type="domain" description="FAD dependent oxidoreductase" evidence="2">
    <location>
        <begin position="5"/>
        <end position="340"/>
    </location>
</feature>
<dbReference type="InterPro" id="IPR006076">
    <property type="entry name" value="FAD-dep_OxRdtase"/>
</dbReference>
<evidence type="ECO:0000313" key="3">
    <source>
        <dbReference type="EMBL" id="MCW2306701.1"/>
    </source>
</evidence>
<gene>
    <name evidence="3" type="ORF">M2319_001020</name>
</gene>
<dbReference type="Gene3D" id="3.30.9.10">
    <property type="entry name" value="D-Amino Acid Oxidase, subunit A, domain 2"/>
    <property type="match status" value="1"/>
</dbReference>
<proteinExistence type="predicted"/>
<comment type="caution">
    <text evidence="3">The sequence shown here is derived from an EMBL/GenBank/DDBJ whole genome shotgun (WGS) entry which is preliminary data.</text>
</comment>
<evidence type="ECO:0000256" key="1">
    <source>
        <dbReference type="ARBA" id="ARBA00023002"/>
    </source>
</evidence>
<evidence type="ECO:0000259" key="2">
    <source>
        <dbReference type="Pfam" id="PF01266"/>
    </source>
</evidence>
<reference evidence="4" key="1">
    <citation type="submission" date="2023-07" db="EMBL/GenBank/DDBJ databases">
        <title>Genome sequencing of Purple Non-Sulfur Bacteria from various extreme environments.</title>
        <authorList>
            <person name="Mayer M."/>
        </authorList>
    </citation>
    <scope>NUCLEOTIDE SEQUENCE [LARGE SCALE GENOMIC DNA]</scope>
    <source>
        <strain evidence="4">DSM 17935</strain>
    </source>
</reference>
<keyword evidence="1" id="KW-0560">Oxidoreductase</keyword>
<dbReference type="PANTHER" id="PTHR13847">
    <property type="entry name" value="SARCOSINE DEHYDROGENASE-RELATED"/>
    <property type="match status" value="1"/>
</dbReference>
<organism evidence="3 4">
    <name type="scientific">Rhodobium gokarnense</name>
    <dbReference type="NCBI Taxonomy" id="364296"/>
    <lineage>
        <taxon>Bacteria</taxon>
        <taxon>Pseudomonadati</taxon>
        <taxon>Pseudomonadota</taxon>
        <taxon>Alphaproteobacteria</taxon>
        <taxon>Hyphomicrobiales</taxon>
        <taxon>Rhodobiaceae</taxon>
        <taxon>Rhodobium</taxon>
    </lineage>
</organism>
<dbReference type="RefSeq" id="WP_264600359.1">
    <property type="nucleotide sequence ID" value="NZ_JAOQNS010000002.1"/>
</dbReference>
<sequence>MSEPDYMIVGGGIVGAAIAYGLARSGERVALLDEGDVAFRAARGNFGNVWVQGKGATCPAYADLTRGAANDWADFAEDLAAETGIDLHFRRPGAAYICFSPEDLAKRVAVLEQSNAEARIKSVFEALDLADLRQRLPDIGPQVAGATFCPDDGTANPLLLLRALIKAAKDLGARYLPHHGVTSVARDGDGYAAETTAGTVRAGRLVLAAGLGNAHLAPMVGLDGPVRPVRGQIMVTEKVRPFLACGTNFIRQTLEGGCIFGESVEEVGLDDGTSLPVMRDTAQKAVAAFPLLRDVRVVRAWGALRIMTPDGVPVYQASPDGSAFVVCVHSGVTLAPFHARGFVDSLRSGSLPADRFSAFSPERFHVQTV</sequence>
<dbReference type="Gene3D" id="3.50.50.60">
    <property type="entry name" value="FAD/NAD(P)-binding domain"/>
    <property type="match status" value="1"/>
</dbReference>
<dbReference type="EMBL" id="JAOQNS010000002">
    <property type="protein sequence ID" value="MCW2306701.1"/>
    <property type="molecule type" value="Genomic_DNA"/>
</dbReference>
<keyword evidence="4" id="KW-1185">Reference proteome</keyword>
<dbReference type="Pfam" id="PF01266">
    <property type="entry name" value="DAO"/>
    <property type="match status" value="1"/>
</dbReference>
<dbReference type="SUPFAM" id="SSF51905">
    <property type="entry name" value="FAD/NAD(P)-binding domain"/>
    <property type="match status" value="1"/>
</dbReference>
<dbReference type="Proteomes" id="UP001209755">
    <property type="component" value="Unassembled WGS sequence"/>
</dbReference>
<dbReference type="InterPro" id="IPR036188">
    <property type="entry name" value="FAD/NAD-bd_sf"/>
</dbReference>
<dbReference type="SUPFAM" id="SSF54373">
    <property type="entry name" value="FAD-linked reductases, C-terminal domain"/>
    <property type="match status" value="1"/>
</dbReference>